<accession>A0A7C5REX9</accession>
<comment type="caution">
    <text evidence="4">The sequence shown here is derived from an EMBL/GenBank/DDBJ whole genome shotgun (WGS) entry which is preliminary data.</text>
</comment>
<proteinExistence type="predicted"/>
<dbReference type="SUPFAM" id="SSF55729">
    <property type="entry name" value="Acyl-CoA N-acyltransferases (Nat)"/>
    <property type="match status" value="1"/>
</dbReference>
<evidence type="ECO:0000256" key="2">
    <source>
        <dbReference type="ARBA" id="ARBA00023315"/>
    </source>
</evidence>
<keyword evidence="1 4" id="KW-0808">Transferase</keyword>
<dbReference type="PANTHER" id="PTHR43072:SF51">
    <property type="entry name" value="ABC SUPERFAMILY TRANSPORT PROTEIN"/>
    <property type="match status" value="1"/>
</dbReference>
<protein>
    <submittedName>
        <fullName evidence="4">GNAT family N-acetyltransferase</fullName>
    </submittedName>
</protein>
<name>A0A7C5REX9_9DEIN</name>
<dbReference type="CDD" id="cd04301">
    <property type="entry name" value="NAT_SF"/>
    <property type="match status" value="1"/>
</dbReference>
<dbReference type="InterPro" id="IPR000182">
    <property type="entry name" value="GNAT_dom"/>
</dbReference>
<dbReference type="EMBL" id="DRXE01000238">
    <property type="protein sequence ID" value="HHM68358.1"/>
    <property type="molecule type" value="Genomic_DNA"/>
</dbReference>
<reference evidence="4" key="1">
    <citation type="journal article" date="2020" name="mSystems">
        <title>Genome- and Community-Level Interaction Insights into Carbon Utilization and Element Cycling Functions of Hydrothermarchaeota in Hydrothermal Sediment.</title>
        <authorList>
            <person name="Zhou Z."/>
            <person name="Liu Y."/>
            <person name="Xu W."/>
            <person name="Pan J."/>
            <person name="Luo Z.H."/>
            <person name="Li M."/>
        </authorList>
    </citation>
    <scope>NUCLEOTIDE SEQUENCE [LARGE SCALE GENOMIC DNA]</scope>
    <source>
        <strain evidence="4">SpSt-1071</strain>
    </source>
</reference>
<dbReference type="PANTHER" id="PTHR43072">
    <property type="entry name" value="N-ACETYLTRANSFERASE"/>
    <property type="match status" value="1"/>
</dbReference>
<organism evidence="4">
    <name type="scientific">Thermus caliditerrae</name>
    <dbReference type="NCBI Taxonomy" id="1330700"/>
    <lineage>
        <taxon>Bacteria</taxon>
        <taxon>Thermotogati</taxon>
        <taxon>Deinococcota</taxon>
        <taxon>Deinococci</taxon>
        <taxon>Thermales</taxon>
        <taxon>Thermaceae</taxon>
        <taxon>Thermus</taxon>
    </lineage>
</organism>
<gene>
    <name evidence="4" type="ORF">ENM28_06620</name>
</gene>
<dbReference type="AlphaFoldDB" id="A0A7C5REX9"/>
<dbReference type="Gene3D" id="3.40.630.30">
    <property type="match status" value="1"/>
</dbReference>
<feature type="domain" description="N-acetyltransferase" evidence="3">
    <location>
        <begin position="2"/>
        <end position="207"/>
    </location>
</feature>
<keyword evidence="2" id="KW-0012">Acyltransferase</keyword>
<evidence type="ECO:0000256" key="1">
    <source>
        <dbReference type="ARBA" id="ARBA00022679"/>
    </source>
</evidence>
<evidence type="ECO:0000259" key="3">
    <source>
        <dbReference type="PROSITE" id="PS51186"/>
    </source>
</evidence>
<sequence>MPRLRPAREEDLPAIAKLSHNTLLLGRAGERVFPSRELWGELFVAPYLRRGCCNLVAEEEGAVLGYILGACGDLALACYLLPRLPALLFRLLLGRYGPVWPHVRYLLRLLLYPGPKAPKRRYPAHLHIAVSPEAQGKGLGRALLTAFLNCLQSKGVEGVQLSTTRANAAARRLYQALGFRLHAKKASAFWAPYHGHPVIHEVWVKEL</sequence>
<dbReference type="GO" id="GO:0016747">
    <property type="term" value="F:acyltransferase activity, transferring groups other than amino-acyl groups"/>
    <property type="evidence" value="ECO:0007669"/>
    <property type="project" value="InterPro"/>
</dbReference>
<evidence type="ECO:0000313" key="4">
    <source>
        <dbReference type="EMBL" id="HHM68358.1"/>
    </source>
</evidence>
<dbReference type="InterPro" id="IPR016181">
    <property type="entry name" value="Acyl_CoA_acyltransferase"/>
</dbReference>
<dbReference type="Pfam" id="PF00583">
    <property type="entry name" value="Acetyltransf_1"/>
    <property type="match status" value="1"/>
</dbReference>
<dbReference type="PROSITE" id="PS51186">
    <property type="entry name" value="GNAT"/>
    <property type="match status" value="1"/>
</dbReference>